<accession>A0A811R0K2</accession>
<feature type="region of interest" description="Disordered" evidence="1">
    <location>
        <begin position="1"/>
        <end position="90"/>
    </location>
</feature>
<name>A0A811R0K2_9POAL</name>
<feature type="compositionally biased region" description="Basic residues" evidence="1">
    <location>
        <begin position="57"/>
        <end position="66"/>
    </location>
</feature>
<dbReference type="AlphaFoldDB" id="A0A811R0K2"/>
<evidence type="ECO:0000256" key="1">
    <source>
        <dbReference type="SAM" id="MobiDB-lite"/>
    </source>
</evidence>
<keyword evidence="3" id="KW-1185">Reference proteome</keyword>
<organism evidence="2 3">
    <name type="scientific">Miscanthus lutarioriparius</name>
    <dbReference type="NCBI Taxonomy" id="422564"/>
    <lineage>
        <taxon>Eukaryota</taxon>
        <taxon>Viridiplantae</taxon>
        <taxon>Streptophyta</taxon>
        <taxon>Embryophyta</taxon>
        <taxon>Tracheophyta</taxon>
        <taxon>Spermatophyta</taxon>
        <taxon>Magnoliopsida</taxon>
        <taxon>Liliopsida</taxon>
        <taxon>Poales</taxon>
        <taxon>Poaceae</taxon>
        <taxon>PACMAD clade</taxon>
        <taxon>Panicoideae</taxon>
        <taxon>Andropogonodae</taxon>
        <taxon>Andropogoneae</taxon>
        <taxon>Saccharinae</taxon>
        <taxon>Miscanthus</taxon>
    </lineage>
</organism>
<proteinExistence type="predicted"/>
<comment type="caution">
    <text evidence="2">The sequence shown here is derived from an EMBL/GenBank/DDBJ whole genome shotgun (WGS) entry which is preliminary data.</text>
</comment>
<protein>
    <submittedName>
        <fullName evidence="2">Uncharacterized protein</fullName>
    </submittedName>
</protein>
<reference evidence="2" key="1">
    <citation type="submission" date="2020-10" db="EMBL/GenBank/DDBJ databases">
        <authorList>
            <person name="Han B."/>
            <person name="Lu T."/>
            <person name="Zhao Q."/>
            <person name="Huang X."/>
            <person name="Zhao Y."/>
        </authorList>
    </citation>
    <scope>NUCLEOTIDE SEQUENCE</scope>
</reference>
<sequence>MAAACCSRGGGGRRKGMEPAPGSAARELHCGAARDPEPAAEVGKNPSARTAAAARGSVRRHGRRRRGLDTGRRSEEEESRGRGGRGQDVKVEEVRVAMGDGFGFLLALGIGPSDYFQLQLVCGLQFCKRFCFPFLLRFTVSQAQC</sequence>
<evidence type="ECO:0000313" key="3">
    <source>
        <dbReference type="Proteomes" id="UP000604825"/>
    </source>
</evidence>
<dbReference type="EMBL" id="CAJGYO010000012">
    <property type="protein sequence ID" value="CAD6262556.1"/>
    <property type="molecule type" value="Genomic_DNA"/>
</dbReference>
<dbReference type="Proteomes" id="UP000604825">
    <property type="component" value="Unassembled WGS sequence"/>
</dbReference>
<evidence type="ECO:0000313" key="2">
    <source>
        <dbReference type="EMBL" id="CAD6262556.1"/>
    </source>
</evidence>
<gene>
    <name evidence="2" type="ORF">NCGR_LOCUS45894</name>
</gene>
<feature type="compositionally biased region" description="Basic and acidic residues" evidence="1">
    <location>
        <begin position="26"/>
        <end position="37"/>
    </location>
</feature>
<feature type="compositionally biased region" description="Basic and acidic residues" evidence="1">
    <location>
        <begin position="67"/>
        <end position="90"/>
    </location>
</feature>